<gene>
    <name evidence="1" type="ORF">EV652_102321</name>
</gene>
<dbReference type="AlphaFoldDB" id="A0A4R2HW33"/>
<keyword evidence="2" id="KW-1185">Reference proteome</keyword>
<sequence length="58" mass="6610">MRWVIHGEEEAWSSPWLSVRRLDVEQPDGDRVDYHAVRLSDVAAAVVTDASAWPTYRG</sequence>
<dbReference type="EMBL" id="SLWN01000002">
    <property type="protein sequence ID" value="TCO34255.1"/>
    <property type="molecule type" value="Genomic_DNA"/>
</dbReference>
<proteinExistence type="predicted"/>
<evidence type="ECO:0000313" key="1">
    <source>
        <dbReference type="EMBL" id="TCO34255.1"/>
    </source>
</evidence>
<name>A0A4R2HW33_9ACTN</name>
<evidence type="ECO:0000313" key="2">
    <source>
        <dbReference type="Proteomes" id="UP000294508"/>
    </source>
</evidence>
<comment type="caution">
    <text evidence="1">The sequence shown here is derived from an EMBL/GenBank/DDBJ whole genome shotgun (WGS) entry which is preliminary data.</text>
</comment>
<dbReference type="Proteomes" id="UP000294508">
    <property type="component" value="Unassembled WGS sequence"/>
</dbReference>
<reference evidence="1 2" key="1">
    <citation type="journal article" date="2015" name="Stand. Genomic Sci.">
        <title>Genomic Encyclopedia of Bacterial and Archaeal Type Strains, Phase III: the genomes of soil and plant-associated and newly described type strains.</title>
        <authorList>
            <person name="Whitman W.B."/>
            <person name="Woyke T."/>
            <person name="Klenk H.P."/>
            <person name="Zhou Y."/>
            <person name="Lilburn T.G."/>
            <person name="Beck B.J."/>
            <person name="De Vos P."/>
            <person name="Vandamme P."/>
            <person name="Eisen J.A."/>
            <person name="Garrity G."/>
            <person name="Hugenholtz P."/>
            <person name="Kyrpides N.C."/>
        </authorList>
    </citation>
    <scope>NUCLEOTIDE SEQUENCE [LARGE SCALE GENOMIC DNA]</scope>
    <source>
        <strain evidence="1 2">VKM Ac-2572</strain>
    </source>
</reference>
<accession>A0A4R2HW33</accession>
<dbReference type="Gene3D" id="3.90.79.10">
    <property type="entry name" value="Nucleoside Triphosphate Pyrophosphohydrolase"/>
    <property type="match status" value="1"/>
</dbReference>
<protein>
    <submittedName>
        <fullName evidence="1">Uncharacterized protein</fullName>
    </submittedName>
</protein>
<dbReference type="RefSeq" id="WP_199238047.1">
    <property type="nucleotide sequence ID" value="NZ_SLWN01000002.1"/>
</dbReference>
<organism evidence="1 2">
    <name type="scientific">Kribbella steppae</name>
    <dbReference type="NCBI Taxonomy" id="2512223"/>
    <lineage>
        <taxon>Bacteria</taxon>
        <taxon>Bacillati</taxon>
        <taxon>Actinomycetota</taxon>
        <taxon>Actinomycetes</taxon>
        <taxon>Propionibacteriales</taxon>
        <taxon>Kribbellaceae</taxon>
        <taxon>Kribbella</taxon>
    </lineage>
</organism>